<dbReference type="Proteomes" id="UP000001213">
    <property type="component" value="Chromosome"/>
</dbReference>
<accession>D5UXG8</accession>
<dbReference type="STRING" id="521096.Tpau_1432"/>
<evidence type="ECO:0000313" key="3">
    <source>
        <dbReference type="Proteomes" id="UP000001213"/>
    </source>
</evidence>
<organism evidence="2 3">
    <name type="scientific">Tsukamurella paurometabola (strain ATCC 8368 / DSM 20162 / CCUG 35730 / CIP 100753 / JCM 10117 / KCTC 9821 / NBRC 16120 / NCIMB 702349 / NCTC 13040)</name>
    <name type="common">Corynebacterium paurometabolum</name>
    <dbReference type="NCBI Taxonomy" id="521096"/>
    <lineage>
        <taxon>Bacteria</taxon>
        <taxon>Bacillati</taxon>
        <taxon>Actinomycetota</taxon>
        <taxon>Actinomycetes</taxon>
        <taxon>Mycobacteriales</taxon>
        <taxon>Tsukamurellaceae</taxon>
        <taxon>Tsukamurella</taxon>
    </lineage>
</organism>
<dbReference type="RefSeq" id="WP_013126096.1">
    <property type="nucleotide sequence ID" value="NC_014158.1"/>
</dbReference>
<reference evidence="2 3" key="2">
    <citation type="journal article" date="2011" name="Stand. Genomic Sci.">
        <title>Complete genome sequence of Tsukamurella paurometabola type strain (no. 33).</title>
        <authorList>
            <person name="Munk A.C."/>
            <person name="Lapidus A."/>
            <person name="Lucas S."/>
            <person name="Nolan M."/>
            <person name="Tice H."/>
            <person name="Cheng J.F."/>
            <person name="Del Rio T.G."/>
            <person name="Goodwin L."/>
            <person name="Pitluck S."/>
            <person name="Liolios K."/>
            <person name="Huntemann M."/>
            <person name="Ivanova N."/>
            <person name="Mavromatis K."/>
            <person name="Mikhailova N."/>
            <person name="Pati A."/>
            <person name="Chen A."/>
            <person name="Palaniappan K."/>
            <person name="Tapia R."/>
            <person name="Han C."/>
            <person name="Land M."/>
            <person name="Hauser L."/>
            <person name="Chang Y.J."/>
            <person name="Jeffries C.D."/>
            <person name="Brettin T."/>
            <person name="Yasawong M."/>
            <person name="Brambilla E.M."/>
            <person name="Rohde M."/>
            <person name="Sikorski J."/>
            <person name="Goker M."/>
            <person name="Detter J.C."/>
            <person name="Woyke T."/>
            <person name="Bristow J."/>
            <person name="Eisen J.A."/>
            <person name="Markowitz V."/>
            <person name="Hugenholtz P."/>
            <person name="Kyrpides N.C."/>
            <person name="Klenk H.P."/>
        </authorList>
    </citation>
    <scope>NUCLEOTIDE SEQUENCE [LARGE SCALE GENOMIC DNA]</scope>
    <source>
        <strain evidence="3">ATCC 8368 / DSM 20162 / CCUG 35730 / CIP 100753 / JCM 10117 / KCTC 9821 / NBRC 16120 / NCIMB 702349 / NCTC 13040</strain>
    </source>
</reference>
<protein>
    <submittedName>
        <fullName evidence="2">Uncharacterized protein</fullName>
    </submittedName>
</protein>
<dbReference type="AlphaFoldDB" id="D5UXG8"/>
<dbReference type="HOGENOM" id="CLU_743584_0_0_11"/>
<evidence type="ECO:0000256" key="1">
    <source>
        <dbReference type="SAM" id="MobiDB-lite"/>
    </source>
</evidence>
<dbReference type="eggNOG" id="ENOG5033RUQ">
    <property type="taxonomic scope" value="Bacteria"/>
</dbReference>
<feature type="region of interest" description="Disordered" evidence="1">
    <location>
        <begin position="1"/>
        <end position="26"/>
    </location>
</feature>
<name>D5UXG8_TSUPD</name>
<evidence type="ECO:0000313" key="2">
    <source>
        <dbReference type="EMBL" id="ADG78060.1"/>
    </source>
</evidence>
<dbReference type="KEGG" id="tpr:Tpau_1432"/>
<proteinExistence type="predicted"/>
<reference evidence="3" key="1">
    <citation type="submission" date="2010-03" db="EMBL/GenBank/DDBJ databases">
        <title>The complete chromosome of Tsukamurella paurometabola DSM 20162.</title>
        <authorList>
            <consortium name="US DOE Joint Genome Institute (JGI-PGF)"/>
            <person name="Lucas S."/>
            <person name="Copeland A."/>
            <person name="Lapidus A."/>
            <person name="Glavina del Rio T."/>
            <person name="Dalin E."/>
            <person name="Tice H."/>
            <person name="Bruce D."/>
            <person name="Goodwin L."/>
            <person name="Pitluck S."/>
            <person name="Kyrpides N."/>
            <person name="Mavromatis K."/>
            <person name="Ivanova N."/>
            <person name="Mikhailova N."/>
            <person name="Munk A.C."/>
            <person name="Brettin T."/>
            <person name="Detter J.C."/>
            <person name="Tapia R."/>
            <person name="Han C."/>
            <person name="Larimer F."/>
            <person name="Land M."/>
            <person name="Hauser L."/>
            <person name="Markowitz V."/>
            <person name="Cheng J.-F."/>
            <person name="Hugenholtz P."/>
            <person name="Woyke T."/>
            <person name="Wu D."/>
            <person name="Jando M."/>
            <person name="Brambilla E."/>
            <person name="Klenk H.-P."/>
            <person name="Eisen J.A."/>
        </authorList>
    </citation>
    <scope>NUCLEOTIDE SEQUENCE [LARGE SCALE GENOMIC DNA]</scope>
    <source>
        <strain evidence="3">ATCC 8368 / DSM 20162 / CCUG 35730 / CIP 100753 / JCM 10117 / KCTC 9821 / NBRC 16120 / NCIMB 702349 / NCTC 13040</strain>
    </source>
</reference>
<keyword evidence="3" id="KW-1185">Reference proteome</keyword>
<dbReference type="EMBL" id="CP001966">
    <property type="protein sequence ID" value="ADG78060.1"/>
    <property type="molecule type" value="Genomic_DNA"/>
</dbReference>
<feature type="compositionally biased region" description="Polar residues" evidence="1">
    <location>
        <begin position="1"/>
        <end position="20"/>
    </location>
</feature>
<sequence length="455" mass="48527">MNTQNTHPMDTRTGWHQGTRPNRADRTTIAPGIATRATRPMTSTIAEHIGAERLKSLLPAMLAPIYGGDVSSRRGYHTAGDLAPNVNARVTETIDGISLQAIWKEQSAALAIANETRTNLASLLSCTTTDAALAVPQGPDAGVHFESASEFGVPSAYRPNQDYLRLGLPFKDWDTRSAYTWQFLRDASAEQVAHIFDAGLEADNRLTTGSIFNRLFSPAPAIADDTQLTVYGLYNGTDGMKPPTYNGQDFSASTSHYFTTGSAALDSKDIEDAMKLITSKGFGTRSSQSTLLIIGNETTLEPMLEWRRGIESRALEGSETSAPTAKYDFVLSAGAPAYLSDETVIGQIAPAQFQGLDVLGSYGPAMAVTSHLIPAGYIAVVATGGPNSSLNPVAMRVHPNPNYQGLRAIAGNQSDYPLVDSFLSRSFGVGVQRRGAAAVIQVTANSTYAAPTFAL</sequence>
<gene>
    <name evidence="2" type="ordered locus">Tpau_1432</name>
</gene>